<accession>A0A4V2EUD0</accession>
<proteinExistence type="predicted"/>
<evidence type="ECO:0000313" key="2">
    <source>
        <dbReference type="Proteomes" id="UP000294257"/>
    </source>
</evidence>
<dbReference type="SUPFAM" id="SSF50969">
    <property type="entry name" value="YVTN repeat-like/Quinoprotein amine dehydrogenase"/>
    <property type="match status" value="1"/>
</dbReference>
<dbReference type="InterPro" id="IPR011044">
    <property type="entry name" value="Quino_amine_DH_bsu"/>
</dbReference>
<reference evidence="1 2" key="1">
    <citation type="submission" date="2019-02" db="EMBL/GenBank/DDBJ databases">
        <title>Genomic Encyclopedia of Type Strains, Phase IV (KMG-IV): sequencing the most valuable type-strain genomes for metagenomic binning, comparative biology and taxonomic classification.</title>
        <authorList>
            <person name="Goeker M."/>
        </authorList>
    </citation>
    <scope>NUCLEOTIDE SEQUENCE [LARGE SCALE GENOMIC DNA]</scope>
    <source>
        <strain evidence="1 2">DSM 101727</strain>
    </source>
</reference>
<dbReference type="Proteomes" id="UP000294257">
    <property type="component" value="Unassembled WGS sequence"/>
</dbReference>
<keyword evidence="2" id="KW-1185">Reference proteome</keyword>
<dbReference type="EMBL" id="SGWQ01000001">
    <property type="protein sequence ID" value="RZS44143.1"/>
    <property type="molecule type" value="Genomic_DNA"/>
</dbReference>
<organism evidence="1 2">
    <name type="scientific">Herbihabitans rhizosphaerae</name>
    <dbReference type="NCBI Taxonomy" id="1872711"/>
    <lineage>
        <taxon>Bacteria</taxon>
        <taxon>Bacillati</taxon>
        <taxon>Actinomycetota</taxon>
        <taxon>Actinomycetes</taxon>
        <taxon>Pseudonocardiales</taxon>
        <taxon>Pseudonocardiaceae</taxon>
        <taxon>Herbihabitans</taxon>
    </lineage>
</organism>
<name>A0A4V2EUD0_9PSEU</name>
<evidence type="ECO:0000313" key="1">
    <source>
        <dbReference type="EMBL" id="RZS44143.1"/>
    </source>
</evidence>
<gene>
    <name evidence="1" type="ORF">EV193_10117</name>
</gene>
<comment type="caution">
    <text evidence="1">The sequence shown here is derived from an EMBL/GenBank/DDBJ whole genome shotgun (WGS) entry which is preliminary data.</text>
</comment>
<dbReference type="AlphaFoldDB" id="A0A4V2EUD0"/>
<protein>
    <submittedName>
        <fullName evidence="1">Uncharacterized protein</fullName>
    </submittedName>
</protein>
<sequence>MNGGGSVPLAVNRFALPIKAYTYGWGYGTALIPMPGTASVLLSLPSNGSRCPWCVVDLNTGATVRGTAMPGDLRAAVFASDAEDPRPWVLATYGLGRLELEPRPRITDVTRKGIGKYQAELFDVGHGLLGISHRMSKSLLLVSASDGSRVKRLAMPGAHLAVPLPNGHMRFLGLHHGGACDVDVSAAKVVRRYQVPHGTDARLAGDRIVALVGERREVRPVRAGETPVPGAPIVMLAGPDDGTDPDLGFWVDTDEIVVLDADTMEVRRRVPAPPSAVRVLGEDSTGRIVVGTNRGFALLSPDSLHVVTAYQRPYEITAAVSCPGTDMVAVLVDDPEDRALYTLRW</sequence>